<keyword evidence="6" id="KW-0315">Glutamine amidotransferase</keyword>
<comment type="caution">
    <text evidence="10">The sequence shown here is derived from an EMBL/GenBank/DDBJ whole genome shotgun (WGS) entry which is preliminary data.</text>
</comment>
<dbReference type="InterPro" id="IPR006426">
    <property type="entry name" value="Asn_synth_AEB"/>
</dbReference>
<dbReference type="InterPro" id="IPR014729">
    <property type="entry name" value="Rossmann-like_a/b/a_fold"/>
</dbReference>
<dbReference type="InterPro" id="IPR051786">
    <property type="entry name" value="ASN_synthetase/amidase"/>
</dbReference>
<reference evidence="10 11" key="1">
    <citation type="submission" date="2018-02" db="EMBL/GenBank/DDBJ databases">
        <title>Genomic Encyclopedia of Archaeal and Bacterial Type Strains, Phase II (KMG-II): from individual species to whole genera.</title>
        <authorList>
            <person name="Goeker M."/>
        </authorList>
    </citation>
    <scope>NUCLEOTIDE SEQUENCE [LARGE SCALE GENOMIC DNA]</scope>
    <source>
        <strain evidence="10 11">DSM 29526</strain>
    </source>
</reference>
<evidence type="ECO:0000313" key="11">
    <source>
        <dbReference type="Proteomes" id="UP000237662"/>
    </source>
</evidence>
<dbReference type="GO" id="GO:0005524">
    <property type="term" value="F:ATP binding"/>
    <property type="evidence" value="ECO:0007669"/>
    <property type="project" value="UniProtKB-KW"/>
</dbReference>
<accession>A0A2S6I0T2</accession>
<sequence>MPDTVFLTNAEFASKQLAHRGPNGSGVELGEGFCFAHRRLAIFDTSALGIQPMTGWGHTIVFNGAVYNWKELREELTKAGYQFRSQTDTEVILAAYDQWGTNCFERFNGMWAMAIATPEARKIVLSRDRFGIKPLYYALDNGLTFSSEPKVVASTSGRQPQINRQVAKEFIEYGWQDHRPETLYEGVMQFPPGHYAIVTTRGALNFRLAAYHDLQQASSLTPVPKNRKEAIDKLRCLLIDSVVLRTRSDVGRCVTLSGGIDSSSIAGMMTRFTQVKPSTYSALFPDYKFDESRYVTAVKQLHGLRGITYRPSYEEVLGAFAATQRAQGQPIASLAVVVHYELMRTIRDHGERVLLNGQGADEIGGGYDKFYLPLIKEELRRQPLVAFGTMLRYVTQQPVNLGKTVSRLSGLYRQSGPGRSSIAGSYFDLPDQDLFCRSRDLGVYETSVNLIKEVGLPVLLRHEDRNTMAFGLESRAPFLDHRVVEFMLALPANWKIRHAIRKHAIRSACREVLPDEVFYRYNKLGFATPATQWMEQDADRYLRSVDEGVKLGFFSDTTGGRCRAALHRRARNEYSMLFRCYSWMQFVTNEV</sequence>
<keyword evidence="11" id="KW-1185">Reference proteome</keyword>
<evidence type="ECO:0000256" key="6">
    <source>
        <dbReference type="ARBA" id="ARBA00022962"/>
    </source>
</evidence>
<dbReference type="NCBIfam" id="TIGR01536">
    <property type="entry name" value="asn_synth_AEB"/>
    <property type="match status" value="1"/>
</dbReference>
<dbReference type="AlphaFoldDB" id="A0A2S6I0T2"/>
<organism evidence="10 11">
    <name type="scientific">Neolewinella xylanilytica</name>
    <dbReference type="NCBI Taxonomy" id="1514080"/>
    <lineage>
        <taxon>Bacteria</taxon>
        <taxon>Pseudomonadati</taxon>
        <taxon>Bacteroidota</taxon>
        <taxon>Saprospiria</taxon>
        <taxon>Saprospirales</taxon>
        <taxon>Lewinellaceae</taxon>
        <taxon>Neolewinella</taxon>
    </lineage>
</organism>
<dbReference type="Gene3D" id="3.60.20.10">
    <property type="entry name" value="Glutamine Phosphoribosylpyrophosphate, subunit 1, domain 1"/>
    <property type="match status" value="1"/>
</dbReference>
<keyword evidence="4 8" id="KW-0547">Nucleotide-binding</keyword>
<evidence type="ECO:0000313" key="10">
    <source>
        <dbReference type="EMBL" id="PPK84375.1"/>
    </source>
</evidence>
<dbReference type="CDD" id="cd00712">
    <property type="entry name" value="AsnB"/>
    <property type="match status" value="1"/>
</dbReference>
<gene>
    <name evidence="10" type="ORF">CLV84_4145</name>
</gene>
<evidence type="ECO:0000256" key="3">
    <source>
        <dbReference type="ARBA" id="ARBA00012737"/>
    </source>
</evidence>
<evidence type="ECO:0000256" key="2">
    <source>
        <dbReference type="ARBA" id="ARBA00005752"/>
    </source>
</evidence>
<dbReference type="PROSITE" id="PS51278">
    <property type="entry name" value="GATASE_TYPE_2"/>
    <property type="match status" value="1"/>
</dbReference>
<dbReference type="InterPro" id="IPR029055">
    <property type="entry name" value="Ntn_hydrolases_N"/>
</dbReference>
<dbReference type="Gene3D" id="3.40.50.620">
    <property type="entry name" value="HUPs"/>
    <property type="match status" value="1"/>
</dbReference>
<dbReference type="SUPFAM" id="SSF56235">
    <property type="entry name" value="N-terminal nucleophile aminohydrolases (Ntn hydrolases)"/>
    <property type="match status" value="1"/>
</dbReference>
<dbReference type="GO" id="GO:0004066">
    <property type="term" value="F:asparagine synthase (glutamine-hydrolyzing) activity"/>
    <property type="evidence" value="ECO:0007669"/>
    <property type="project" value="UniProtKB-EC"/>
</dbReference>
<evidence type="ECO:0000256" key="4">
    <source>
        <dbReference type="ARBA" id="ARBA00022741"/>
    </source>
</evidence>
<evidence type="ECO:0000256" key="7">
    <source>
        <dbReference type="ARBA" id="ARBA00048741"/>
    </source>
</evidence>
<dbReference type="GO" id="GO:0006529">
    <property type="term" value="P:asparagine biosynthetic process"/>
    <property type="evidence" value="ECO:0007669"/>
    <property type="project" value="InterPro"/>
</dbReference>
<dbReference type="EC" id="6.3.5.4" evidence="3"/>
<comment type="pathway">
    <text evidence="1">Amino-acid biosynthesis; L-asparagine biosynthesis; L-asparagine from L-aspartate (L-Gln route): step 1/1.</text>
</comment>
<evidence type="ECO:0000259" key="9">
    <source>
        <dbReference type="PROSITE" id="PS51278"/>
    </source>
</evidence>
<dbReference type="PIRSF" id="PIRSF001589">
    <property type="entry name" value="Asn_synthetase_glu-h"/>
    <property type="match status" value="1"/>
</dbReference>
<dbReference type="Proteomes" id="UP000237662">
    <property type="component" value="Unassembled WGS sequence"/>
</dbReference>
<feature type="domain" description="Glutamine amidotransferase type-2" evidence="9">
    <location>
        <begin position="1"/>
        <end position="201"/>
    </location>
</feature>
<protein>
    <recommendedName>
        <fullName evidence="3">asparagine synthase (glutamine-hydrolyzing)</fullName>
        <ecNumber evidence="3">6.3.5.4</ecNumber>
    </recommendedName>
</protein>
<evidence type="ECO:0000256" key="5">
    <source>
        <dbReference type="ARBA" id="ARBA00022840"/>
    </source>
</evidence>
<feature type="binding site" evidence="8">
    <location>
        <position position="88"/>
    </location>
    <ligand>
        <name>L-glutamine</name>
        <dbReference type="ChEBI" id="CHEBI:58359"/>
    </ligand>
</feature>
<dbReference type="PANTHER" id="PTHR43284:SF1">
    <property type="entry name" value="ASPARAGINE SYNTHETASE"/>
    <property type="match status" value="1"/>
</dbReference>
<dbReference type="EMBL" id="PTJC01000008">
    <property type="protein sequence ID" value="PPK84375.1"/>
    <property type="molecule type" value="Genomic_DNA"/>
</dbReference>
<dbReference type="CDD" id="cd01991">
    <property type="entry name" value="Asn_synthase_B_C"/>
    <property type="match status" value="1"/>
</dbReference>
<comment type="catalytic activity">
    <reaction evidence="7">
        <text>L-aspartate + L-glutamine + ATP + H2O = L-asparagine + L-glutamate + AMP + diphosphate + H(+)</text>
        <dbReference type="Rhea" id="RHEA:12228"/>
        <dbReference type="ChEBI" id="CHEBI:15377"/>
        <dbReference type="ChEBI" id="CHEBI:15378"/>
        <dbReference type="ChEBI" id="CHEBI:29985"/>
        <dbReference type="ChEBI" id="CHEBI:29991"/>
        <dbReference type="ChEBI" id="CHEBI:30616"/>
        <dbReference type="ChEBI" id="CHEBI:33019"/>
        <dbReference type="ChEBI" id="CHEBI:58048"/>
        <dbReference type="ChEBI" id="CHEBI:58359"/>
        <dbReference type="ChEBI" id="CHEBI:456215"/>
        <dbReference type="EC" id="6.3.5.4"/>
    </reaction>
</comment>
<evidence type="ECO:0000256" key="8">
    <source>
        <dbReference type="PIRSR" id="PIRSR001589-2"/>
    </source>
</evidence>
<dbReference type="InterPro" id="IPR033738">
    <property type="entry name" value="AsnB_N"/>
</dbReference>
<keyword evidence="5 8" id="KW-0067">ATP-binding</keyword>
<dbReference type="Pfam" id="PF00733">
    <property type="entry name" value="Asn_synthase"/>
    <property type="match status" value="1"/>
</dbReference>
<comment type="similarity">
    <text evidence="2">Belongs to the asparagine synthetase family.</text>
</comment>
<dbReference type="Pfam" id="PF13537">
    <property type="entry name" value="GATase_7"/>
    <property type="match status" value="1"/>
</dbReference>
<dbReference type="InterPro" id="IPR001962">
    <property type="entry name" value="Asn_synthase"/>
</dbReference>
<dbReference type="PANTHER" id="PTHR43284">
    <property type="entry name" value="ASPARAGINE SYNTHETASE (GLUTAMINE-HYDROLYZING)"/>
    <property type="match status" value="1"/>
</dbReference>
<proteinExistence type="inferred from homology"/>
<evidence type="ECO:0000256" key="1">
    <source>
        <dbReference type="ARBA" id="ARBA00005187"/>
    </source>
</evidence>
<name>A0A2S6I0T2_9BACT</name>
<dbReference type="SUPFAM" id="SSF52402">
    <property type="entry name" value="Adenine nucleotide alpha hydrolases-like"/>
    <property type="match status" value="1"/>
</dbReference>
<dbReference type="InterPro" id="IPR017932">
    <property type="entry name" value="GATase_2_dom"/>
</dbReference>